<organism evidence="1 2">
    <name type="scientific">Paenibacillus mesotrionivorans</name>
    <dbReference type="NCBI Taxonomy" id="3160968"/>
    <lineage>
        <taxon>Bacteria</taxon>
        <taxon>Bacillati</taxon>
        <taxon>Bacillota</taxon>
        <taxon>Bacilli</taxon>
        <taxon>Bacillales</taxon>
        <taxon>Paenibacillaceae</taxon>
        <taxon>Paenibacillus</taxon>
    </lineage>
</organism>
<sequence length="226" mass="23987">MMSKYVKVFGAIAISASIAAGCSGTASDSDELVKTKALVEQLTAENKQLKEQLSASGKEGSASAAGGVTAKPSPSPAASKMKTIESGTPLTINDYAEITLVKTEFTAKVMPPKPASLYTYYEVKDPANIYLDTVISIKSLKSSAGGADEFASVAVKYADKYDYKSFSTIEKGGGSDFTYTNITSIEPLKTGTLHYLAELPKEASADDKSVVLIITIGKEKYEYKVK</sequence>
<evidence type="ECO:0000313" key="2">
    <source>
        <dbReference type="Proteomes" id="UP001631969"/>
    </source>
</evidence>
<dbReference type="EMBL" id="JBJURJ010000010">
    <property type="protein sequence ID" value="MFM9329849.1"/>
    <property type="molecule type" value="Genomic_DNA"/>
</dbReference>
<comment type="caution">
    <text evidence="1">The sequence shown here is derived from an EMBL/GenBank/DDBJ whole genome shotgun (WGS) entry which is preliminary data.</text>
</comment>
<accession>A0ACC7P2M4</accession>
<keyword evidence="2" id="KW-1185">Reference proteome</keyword>
<evidence type="ECO:0000313" key="1">
    <source>
        <dbReference type="EMBL" id="MFM9329849.1"/>
    </source>
</evidence>
<reference evidence="1" key="1">
    <citation type="submission" date="2024-12" db="EMBL/GenBank/DDBJ databases">
        <authorList>
            <person name="Wu N."/>
        </authorList>
    </citation>
    <scope>NUCLEOTIDE SEQUENCE</scope>
    <source>
        <strain evidence="1">P15</strain>
    </source>
</reference>
<gene>
    <name evidence="1" type="ORF">ACI1P1_16255</name>
</gene>
<name>A0ACC7P2M4_9BACL</name>
<protein>
    <submittedName>
        <fullName evidence="1">Uncharacterized protein</fullName>
    </submittedName>
</protein>
<proteinExistence type="predicted"/>
<dbReference type="Proteomes" id="UP001631969">
    <property type="component" value="Unassembled WGS sequence"/>
</dbReference>